<evidence type="ECO:0000256" key="1">
    <source>
        <dbReference type="SAM" id="Phobius"/>
    </source>
</evidence>
<dbReference type="AlphaFoldDB" id="A0A0E9X3D2"/>
<dbReference type="EMBL" id="GBXM01011488">
    <property type="protein sequence ID" value="JAH97089.1"/>
    <property type="molecule type" value="Transcribed_RNA"/>
</dbReference>
<reference evidence="2" key="2">
    <citation type="journal article" date="2015" name="Fish Shellfish Immunol.">
        <title>Early steps in the European eel (Anguilla anguilla)-Vibrio vulnificus interaction in the gills: Role of the RtxA13 toxin.</title>
        <authorList>
            <person name="Callol A."/>
            <person name="Pajuelo D."/>
            <person name="Ebbesson L."/>
            <person name="Teles M."/>
            <person name="MacKenzie S."/>
            <person name="Amaro C."/>
        </authorList>
    </citation>
    <scope>NUCLEOTIDE SEQUENCE</scope>
</reference>
<reference evidence="2" key="1">
    <citation type="submission" date="2014-11" db="EMBL/GenBank/DDBJ databases">
        <authorList>
            <person name="Amaro Gonzalez C."/>
        </authorList>
    </citation>
    <scope>NUCLEOTIDE SEQUENCE</scope>
</reference>
<keyword evidence="1" id="KW-0812">Transmembrane</keyword>
<feature type="transmembrane region" description="Helical" evidence="1">
    <location>
        <begin position="29"/>
        <end position="49"/>
    </location>
</feature>
<proteinExistence type="predicted"/>
<sequence>MTRVPSGVPLFSVYHVEAMVKYIQNWTRWIQGIGLFMGLILHTGIFHICSPKTSNKTRDEVSSQKPMLLLN</sequence>
<accession>A0A0E9X3D2</accession>
<keyword evidence="1" id="KW-1133">Transmembrane helix</keyword>
<organism evidence="2">
    <name type="scientific">Anguilla anguilla</name>
    <name type="common">European freshwater eel</name>
    <name type="synonym">Muraena anguilla</name>
    <dbReference type="NCBI Taxonomy" id="7936"/>
    <lineage>
        <taxon>Eukaryota</taxon>
        <taxon>Metazoa</taxon>
        <taxon>Chordata</taxon>
        <taxon>Craniata</taxon>
        <taxon>Vertebrata</taxon>
        <taxon>Euteleostomi</taxon>
        <taxon>Actinopterygii</taxon>
        <taxon>Neopterygii</taxon>
        <taxon>Teleostei</taxon>
        <taxon>Anguilliformes</taxon>
        <taxon>Anguillidae</taxon>
        <taxon>Anguilla</taxon>
    </lineage>
</organism>
<name>A0A0E9X3D2_ANGAN</name>
<protein>
    <submittedName>
        <fullName evidence="2">Uncharacterized protein</fullName>
    </submittedName>
</protein>
<keyword evidence="1" id="KW-0472">Membrane</keyword>
<evidence type="ECO:0000313" key="2">
    <source>
        <dbReference type="EMBL" id="JAH97089.1"/>
    </source>
</evidence>